<feature type="compositionally biased region" description="Polar residues" evidence="9">
    <location>
        <begin position="148"/>
        <end position="159"/>
    </location>
</feature>
<evidence type="ECO:0000256" key="6">
    <source>
        <dbReference type="ARBA" id="ARBA00022840"/>
    </source>
</evidence>
<protein>
    <recommendedName>
        <fullName evidence="1">non-specific serine/threonine protein kinase</fullName>
        <ecNumber evidence="1">2.7.11.1</ecNumber>
    </recommendedName>
</protein>
<reference evidence="11 12" key="1">
    <citation type="submission" date="2016-03" db="EMBL/GenBank/DDBJ databases">
        <title>Draft genome sequence of the Fonsecaea monophora CBS 269.37.</title>
        <authorList>
            <person name="Bombassaro A."/>
            <person name="Vinicius W.A."/>
            <person name="De Hoog S."/>
            <person name="Sun J."/>
            <person name="Souza E.M."/>
            <person name="Raittz R.T."/>
            <person name="Costa F."/>
            <person name="Leao A.C."/>
            <person name="Tadra-Sfeir M.Z."/>
            <person name="Baura V."/>
            <person name="Balsanelli E."/>
            <person name="Pedrosa F.O."/>
            <person name="Moreno L.F."/>
            <person name="Steffens M.B."/>
            <person name="Xi L."/>
            <person name="Bocca A.L."/>
            <person name="Felipe M.S."/>
            <person name="Teixeira M."/>
            <person name="Telles Filho F.Q."/>
            <person name="Azevedo C.M."/>
            <person name="Gomes R."/>
            <person name="Vicente V.A."/>
        </authorList>
    </citation>
    <scope>NUCLEOTIDE SEQUENCE [LARGE SCALE GENOMIC DNA]</scope>
    <source>
        <strain evidence="11 12">CBS 269.37</strain>
    </source>
</reference>
<evidence type="ECO:0000256" key="1">
    <source>
        <dbReference type="ARBA" id="ARBA00012513"/>
    </source>
</evidence>
<dbReference type="Gene3D" id="1.10.510.10">
    <property type="entry name" value="Transferase(Phosphotransferase) domain 1"/>
    <property type="match status" value="1"/>
</dbReference>
<comment type="catalytic activity">
    <reaction evidence="7">
        <text>L-threonyl-[protein] + ATP = O-phospho-L-threonyl-[protein] + ADP + H(+)</text>
        <dbReference type="Rhea" id="RHEA:46608"/>
        <dbReference type="Rhea" id="RHEA-COMP:11060"/>
        <dbReference type="Rhea" id="RHEA-COMP:11605"/>
        <dbReference type="ChEBI" id="CHEBI:15378"/>
        <dbReference type="ChEBI" id="CHEBI:30013"/>
        <dbReference type="ChEBI" id="CHEBI:30616"/>
        <dbReference type="ChEBI" id="CHEBI:61977"/>
        <dbReference type="ChEBI" id="CHEBI:456216"/>
        <dbReference type="EC" id="2.7.11.1"/>
    </reaction>
</comment>
<keyword evidence="2" id="KW-0723">Serine/threonine-protein kinase</keyword>
<sequence length="431" mass="48168">MADKTQSEVTQPIVQTSSLSETLGQLHASFKETCDRKDLSCSPDALGRLGQEDLRSLTLLCLSSLNDHPTSSHLPSTTGRRCLRDDLLEFTSAVSSGGFDLACIKPLLNTALSSNPYDPTIWEQVYNAITESGVLHHQIPSQPPSPLNPTNSPASCESPQQDIRDRMLDLDMSPDDCYYRLLREDNSGKRVIYVFITDNTILPEDSRTENYALVRELSKLDGWYDTWNTLTVSRLADGIECLQDHFGLHAIPPEKLVGSYPLFDVLDLRVLSRPNHRVKYVDTGSGLGYLKIARFAFEVGAISREIEAYEILAQRKSQLGPALLGYVYEGTPERIVGFISEPIDGRPASISDLQDIERALEELHACGLVHGDVFKYNVLITTQGPRFIDFEKSSLPPPDDPELWQEMKEQELRGLEAALLDETGMGKPWNW</sequence>
<dbReference type="EC" id="2.7.11.1" evidence="1"/>
<dbReference type="Proteomes" id="UP000077002">
    <property type="component" value="Unassembled WGS sequence"/>
</dbReference>
<dbReference type="GO" id="GO:0005524">
    <property type="term" value="F:ATP binding"/>
    <property type="evidence" value="ECO:0007669"/>
    <property type="project" value="UniProtKB-KW"/>
</dbReference>
<keyword evidence="12" id="KW-1185">Reference proteome</keyword>
<dbReference type="EMBL" id="LVKK01000109">
    <property type="protein sequence ID" value="OAG35729.1"/>
    <property type="molecule type" value="Genomic_DNA"/>
</dbReference>
<evidence type="ECO:0000256" key="4">
    <source>
        <dbReference type="ARBA" id="ARBA00022741"/>
    </source>
</evidence>
<gene>
    <name evidence="11" type="ORF">AYO21_10046</name>
</gene>
<evidence type="ECO:0000256" key="3">
    <source>
        <dbReference type="ARBA" id="ARBA00022679"/>
    </source>
</evidence>
<organism evidence="11 12">
    <name type="scientific">Fonsecaea monophora</name>
    <dbReference type="NCBI Taxonomy" id="254056"/>
    <lineage>
        <taxon>Eukaryota</taxon>
        <taxon>Fungi</taxon>
        <taxon>Dikarya</taxon>
        <taxon>Ascomycota</taxon>
        <taxon>Pezizomycotina</taxon>
        <taxon>Eurotiomycetes</taxon>
        <taxon>Chaetothyriomycetidae</taxon>
        <taxon>Chaetothyriales</taxon>
        <taxon>Herpotrichiellaceae</taxon>
        <taxon>Fonsecaea</taxon>
    </lineage>
</organism>
<evidence type="ECO:0000259" key="10">
    <source>
        <dbReference type="Pfam" id="PF01163"/>
    </source>
</evidence>
<dbReference type="RefSeq" id="XP_022507681.1">
    <property type="nucleotide sequence ID" value="XM_022659970.1"/>
</dbReference>
<accession>A0A177EXP8</accession>
<evidence type="ECO:0000313" key="11">
    <source>
        <dbReference type="EMBL" id="OAG35729.1"/>
    </source>
</evidence>
<evidence type="ECO:0000256" key="7">
    <source>
        <dbReference type="ARBA" id="ARBA00047899"/>
    </source>
</evidence>
<dbReference type="OrthoDB" id="4157455at2759"/>
<comment type="caution">
    <text evidence="11">The sequence shown here is derived from an EMBL/GenBank/DDBJ whole genome shotgun (WGS) entry which is preliminary data.</text>
</comment>
<feature type="region of interest" description="Disordered" evidence="9">
    <location>
        <begin position="136"/>
        <end position="159"/>
    </location>
</feature>
<dbReference type="GeneID" id="34605171"/>
<keyword evidence="5" id="KW-0418">Kinase</keyword>
<dbReference type="InterPro" id="IPR011009">
    <property type="entry name" value="Kinase-like_dom_sf"/>
</dbReference>
<keyword evidence="6" id="KW-0067">ATP-binding</keyword>
<evidence type="ECO:0000256" key="8">
    <source>
        <dbReference type="ARBA" id="ARBA00048679"/>
    </source>
</evidence>
<feature type="domain" description="RIO-type" evidence="10">
    <location>
        <begin position="361"/>
        <end position="391"/>
    </location>
</feature>
<dbReference type="AlphaFoldDB" id="A0A177EXP8"/>
<comment type="catalytic activity">
    <reaction evidence="8">
        <text>L-seryl-[protein] + ATP = O-phospho-L-seryl-[protein] + ADP + H(+)</text>
        <dbReference type="Rhea" id="RHEA:17989"/>
        <dbReference type="Rhea" id="RHEA-COMP:9863"/>
        <dbReference type="Rhea" id="RHEA-COMP:11604"/>
        <dbReference type="ChEBI" id="CHEBI:15378"/>
        <dbReference type="ChEBI" id="CHEBI:29999"/>
        <dbReference type="ChEBI" id="CHEBI:30616"/>
        <dbReference type="ChEBI" id="CHEBI:83421"/>
        <dbReference type="ChEBI" id="CHEBI:456216"/>
        <dbReference type="EC" id="2.7.11.1"/>
    </reaction>
</comment>
<name>A0A177EXP8_9EURO</name>
<dbReference type="GO" id="GO:0004674">
    <property type="term" value="F:protein serine/threonine kinase activity"/>
    <property type="evidence" value="ECO:0007669"/>
    <property type="project" value="UniProtKB-KW"/>
</dbReference>
<proteinExistence type="predicted"/>
<dbReference type="InterPro" id="IPR018934">
    <property type="entry name" value="RIO_dom"/>
</dbReference>
<keyword evidence="3" id="KW-0808">Transferase</keyword>
<evidence type="ECO:0000256" key="5">
    <source>
        <dbReference type="ARBA" id="ARBA00022777"/>
    </source>
</evidence>
<evidence type="ECO:0000313" key="12">
    <source>
        <dbReference type="Proteomes" id="UP000077002"/>
    </source>
</evidence>
<dbReference type="SUPFAM" id="SSF56112">
    <property type="entry name" value="Protein kinase-like (PK-like)"/>
    <property type="match status" value="1"/>
</dbReference>
<dbReference type="Pfam" id="PF01163">
    <property type="entry name" value="RIO1"/>
    <property type="match status" value="1"/>
</dbReference>
<evidence type="ECO:0000256" key="9">
    <source>
        <dbReference type="SAM" id="MobiDB-lite"/>
    </source>
</evidence>
<evidence type="ECO:0000256" key="2">
    <source>
        <dbReference type="ARBA" id="ARBA00022527"/>
    </source>
</evidence>
<keyword evidence="4" id="KW-0547">Nucleotide-binding</keyword>